<comment type="caution">
    <text evidence="1">The sequence shown here is derived from an EMBL/GenBank/DDBJ whole genome shotgun (WGS) entry which is preliminary data.</text>
</comment>
<evidence type="ECO:0000313" key="2">
    <source>
        <dbReference type="Proteomes" id="UP001227268"/>
    </source>
</evidence>
<keyword evidence="2" id="KW-1185">Reference proteome</keyword>
<sequence>MPANTDRSISNPPPGGWRAAISHLQHVDFNRYDGANASGDHSSEIEAESQDARHAVEDSPFETHCAKESTPGSELSSSSMISASTKRCAENAKEALGLPGGEATAEEIAGWREARQAWEQEIDEEVAQYERQVADLERAILLKRSAKFPTCETWVELSRIGNDPGSSAASERNDDTGFMTSDNGRDNHLLQAFLANSEHGDQTHLQTFVGIEQPFWPCRRI</sequence>
<dbReference type="EMBL" id="JASBWT010000037">
    <property type="protein sequence ID" value="KAJ9092530.1"/>
    <property type="molecule type" value="Genomic_DNA"/>
</dbReference>
<reference evidence="1" key="1">
    <citation type="submission" date="2023-04" db="EMBL/GenBank/DDBJ databases">
        <title>Draft Genome sequencing of Naganishia species isolated from polar environments using Oxford Nanopore Technology.</title>
        <authorList>
            <person name="Leo P."/>
            <person name="Venkateswaran K."/>
        </authorList>
    </citation>
    <scope>NUCLEOTIDE SEQUENCE</scope>
    <source>
        <strain evidence="1">MNA-CCFEE 5423</strain>
    </source>
</reference>
<evidence type="ECO:0000313" key="1">
    <source>
        <dbReference type="EMBL" id="KAJ9092530.1"/>
    </source>
</evidence>
<accession>A0ACC2UZN2</accession>
<name>A0ACC2UZN2_9TREE</name>
<dbReference type="Proteomes" id="UP001227268">
    <property type="component" value="Unassembled WGS sequence"/>
</dbReference>
<organism evidence="1 2">
    <name type="scientific">Naganishia friedmannii</name>
    <dbReference type="NCBI Taxonomy" id="89922"/>
    <lineage>
        <taxon>Eukaryota</taxon>
        <taxon>Fungi</taxon>
        <taxon>Dikarya</taxon>
        <taxon>Basidiomycota</taxon>
        <taxon>Agaricomycotina</taxon>
        <taxon>Tremellomycetes</taxon>
        <taxon>Filobasidiales</taxon>
        <taxon>Filobasidiaceae</taxon>
        <taxon>Naganishia</taxon>
    </lineage>
</organism>
<gene>
    <name evidence="1" type="ORF">QFC21_006761</name>
</gene>
<protein>
    <submittedName>
        <fullName evidence="1">Uncharacterized protein</fullName>
    </submittedName>
</protein>
<proteinExistence type="predicted"/>